<dbReference type="AlphaFoldDB" id="A0AA39P001"/>
<protein>
    <recommendedName>
        <fullName evidence="2">Mug135-like C-terminal domain-containing protein</fullName>
    </recommendedName>
</protein>
<dbReference type="InterPro" id="IPR013902">
    <property type="entry name" value="Mug135-like_C"/>
</dbReference>
<evidence type="ECO:0000313" key="4">
    <source>
        <dbReference type="Proteomes" id="UP001175228"/>
    </source>
</evidence>
<accession>A0AA39P001</accession>
<dbReference type="Proteomes" id="UP001175228">
    <property type="component" value="Unassembled WGS sequence"/>
</dbReference>
<dbReference type="EMBL" id="JAUEPU010000166">
    <property type="protein sequence ID" value="KAK0474664.1"/>
    <property type="molecule type" value="Genomic_DNA"/>
</dbReference>
<name>A0AA39P001_9AGAR</name>
<gene>
    <name evidence="3" type="ORF">EDD18DRAFT_1116448</name>
</gene>
<dbReference type="Pfam" id="PF08593">
    <property type="entry name" value="Mug135_C"/>
    <property type="match status" value="1"/>
</dbReference>
<evidence type="ECO:0000256" key="1">
    <source>
        <dbReference type="ARBA" id="ARBA00005788"/>
    </source>
</evidence>
<proteinExistence type="inferred from homology"/>
<feature type="domain" description="Mug135-like C-terminal" evidence="2">
    <location>
        <begin position="136"/>
        <end position="219"/>
    </location>
</feature>
<keyword evidence="4" id="KW-1185">Reference proteome</keyword>
<comment type="similarity">
    <text evidence="1">Belongs to the UPF0612 family.</text>
</comment>
<organism evidence="3 4">
    <name type="scientific">Armillaria luteobubalina</name>
    <dbReference type="NCBI Taxonomy" id="153913"/>
    <lineage>
        <taxon>Eukaryota</taxon>
        <taxon>Fungi</taxon>
        <taxon>Dikarya</taxon>
        <taxon>Basidiomycota</taxon>
        <taxon>Agaricomycotina</taxon>
        <taxon>Agaricomycetes</taxon>
        <taxon>Agaricomycetidae</taxon>
        <taxon>Agaricales</taxon>
        <taxon>Marasmiineae</taxon>
        <taxon>Physalacriaceae</taxon>
        <taxon>Armillaria</taxon>
    </lineage>
</organism>
<reference evidence="3" key="1">
    <citation type="submission" date="2023-06" db="EMBL/GenBank/DDBJ databases">
        <authorList>
            <consortium name="Lawrence Berkeley National Laboratory"/>
            <person name="Ahrendt S."/>
            <person name="Sahu N."/>
            <person name="Indic B."/>
            <person name="Wong-Bajracharya J."/>
            <person name="Merenyi Z."/>
            <person name="Ke H.-M."/>
            <person name="Monk M."/>
            <person name="Kocsube S."/>
            <person name="Drula E."/>
            <person name="Lipzen A."/>
            <person name="Balint B."/>
            <person name="Henrissat B."/>
            <person name="Andreopoulos B."/>
            <person name="Martin F.M."/>
            <person name="Harder C.B."/>
            <person name="Rigling D."/>
            <person name="Ford K.L."/>
            <person name="Foster G.D."/>
            <person name="Pangilinan J."/>
            <person name="Papanicolaou A."/>
            <person name="Barry K."/>
            <person name="LaButti K."/>
            <person name="Viragh M."/>
            <person name="Koriabine M."/>
            <person name="Yan M."/>
            <person name="Riley R."/>
            <person name="Champramary S."/>
            <person name="Plett K.L."/>
            <person name="Tsai I.J."/>
            <person name="Slot J."/>
            <person name="Sipos G."/>
            <person name="Plett J."/>
            <person name="Nagy L.G."/>
            <person name="Grigoriev I.V."/>
        </authorList>
    </citation>
    <scope>NUCLEOTIDE SEQUENCE</scope>
    <source>
        <strain evidence="3">HWK02</strain>
    </source>
</reference>
<evidence type="ECO:0000313" key="3">
    <source>
        <dbReference type="EMBL" id="KAK0474664.1"/>
    </source>
</evidence>
<evidence type="ECO:0000259" key="2">
    <source>
        <dbReference type="Pfam" id="PF08593"/>
    </source>
</evidence>
<comment type="caution">
    <text evidence="3">The sequence shown here is derived from an EMBL/GenBank/DDBJ whole genome shotgun (WGS) entry which is preliminary data.</text>
</comment>
<sequence>MPEVPQPIPLRPITPPVLPPTATEFLTHLRMPDPKPSLKNITNSNAYIDQVITHLYSSQKLTLTDDDLSRAIVHHHRLLTAHTMDIKDVKASLVQVKKDLLEKIHGISMNITRVNQKLQAQSKSVVYIAILMAHTYNLSFGDGHDCPYVVVSSPMGRSPAEGDFWTGRNLLPPLECVDDFCALEDAQLDGYIHGYNITFPQQWILCQEKLTLLRYYIGCQANALFTSLPAYLPFYPQQLKSQLWR</sequence>